<reference evidence="1 2" key="1">
    <citation type="submission" date="2015-12" db="EMBL/GenBank/DDBJ databases">
        <authorList>
            <person name="Andreevskaya M."/>
        </authorList>
    </citation>
    <scope>NUCLEOTIDE SEQUENCE [LARGE SCALE GENOMIC DNA]</scope>
    <source>
        <strain evidence="1 2">PL111</strain>
    </source>
</reference>
<organism evidence="1 2">
    <name type="scientific">Leuconostoc inhae</name>
    <dbReference type="NCBI Taxonomy" id="178001"/>
    <lineage>
        <taxon>Bacteria</taxon>
        <taxon>Bacillati</taxon>
        <taxon>Bacillota</taxon>
        <taxon>Bacilli</taxon>
        <taxon>Lactobacillales</taxon>
        <taxon>Lactobacillaceae</taxon>
        <taxon>Leuconostoc</taxon>
    </lineage>
</organism>
<evidence type="ECO:0000313" key="2">
    <source>
        <dbReference type="Proteomes" id="UP000198868"/>
    </source>
</evidence>
<dbReference type="AlphaFoldDB" id="A0AAN2UF87"/>
<protein>
    <submittedName>
        <fullName evidence="1">Uncharacterized protein</fullName>
    </submittedName>
</protein>
<name>A0AAN2UF87_9LACO</name>
<proteinExistence type="predicted"/>
<dbReference type="Proteomes" id="UP000198868">
    <property type="component" value="Unassembled WGS sequence"/>
</dbReference>
<gene>
    <name evidence="1" type="ORF">PL111_0769</name>
</gene>
<evidence type="ECO:0000313" key="1">
    <source>
        <dbReference type="EMBL" id="CUW08212.1"/>
    </source>
</evidence>
<sequence>MGGINCKMTTCYIAENEIENLRLAYASIVKNVFQINAYFSFANVHVEEIMSFEKTTQYTLAFAKYEDVKQNLLTSWNASVALDNNLDDFFKNLNAVQSDVDLSNDEVLILKEMSLTNTKMSDLIYDLYNAYEVMPYEKLLMESQVHEYLRHGSITKLTEDIVGLLSQELVFLKKYSVMTKEVELINS</sequence>
<dbReference type="EMBL" id="FBTU01000012">
    <property type="protein sequence ID" value="CUW08212.1"/>
    <property type="molecule type" value="Genomic_DNA"/>
</dbReference>
<comment type="caution">
    <text evidence="1">The sequence shown here is derived from an EMBL/GenBank/DDBJ whole genome shotgun (WGS) entry which is preliminary data.</text>
</comment>
<accession>A0AAN2UF87</accession>